<name>L0DAP3_SINAD</name>
<gene>
    <name evidence="5" type="ordered locus">Sinac_1513</name>
</gene>
<organism evidence="5 6">
    <name type="scientific">Singulisphaera acidiphila (strain ATCC BAA-1392 / DSM 18658 / VKM B-2454 / MOB10)</name>
    <dbReference type="NCBI Taxonomy" id="886293"/>
    <lineage>
        <taxon>Bacteria</taxon>
        <taxon>Pseudomonadati</taxon>
        <taxon>Planctomycetota</taxon>
        <taxon>Planctomycetia</taxon>
        <taxon>Isosphaerales</taxon>
        <taxon>Isosphaeraceae</taxon>
        <taxon>Singulisphaera</taxon>
    </lineage>
</organism>
<keyword evidence="6" id="KW-1185">Reference proteome</keyword>
<dbReference type="Pfam" id="PF25973">
    <property type="entry name" value="BSH_CzcB"/>
    <property type="match status" value="1"/>
</dbReference>
<dbReference type="Pfam" id="PF25954">
    <property type="entry name" value="Beta-barrel_RND_2"/>
    <property type="match status" value="1"/>
</dbReference>
<proteinExistence type="inferred from homology"/>
<dbReference type="EMBL" id="CP003364">
    <property type="protein sequence ID" value="AGA25893.1"/>
    <property type="molecule type" value="Genomic_DNA"/>
</dbReference>
<dbReference type="STRING" id="886293.Sinac_1513"/>
<dbReference type="Gene3D" id="2.40.420.20">
    <property type="match status" value="1"/>
</dbReference>
<protein>
    <submittedName>
        <fullName evidence="5">Membrane-fusion protein</fullName>
    </submittedName>
</protein>
<dbReference type="GO" id="GO:0030313">
    <property type="term" value="C:cell envelope"/>
    <property type="evidence" value="ECO:0007669"/>
    <property type="project" value="TreeGrafter"/>
</dbReference>
<feature type="domain" description="CzcB-like barrel-sandwich hybrid" evidence="4">
    <location>
        <begin position="105"/>
        <end position="271"/>
    </location>
</feature>
<keyword evidence="2" id="KW-0813">Transport</keyword>
<evidence type="ECO:0000256" key="1">
    <source>
        <dbReference type="ARBA" id="ARBA00009477"/>
    </source>
</evidence>
<dbReference type="FunFam" id="2.40.30.170:FF:000010">
    <property type="entry name" value="Efflux RND transporter periplasmic adaptor subunit"/>
    <property type="match status" value="1"/>
</dbReference>
<evidence type="ECO:0000313" key="6">
    <source>
        <dbReference type="Proteomes" id="UP000010798"/>
    </source>
</evidence>
<dbReference type="KEGG" id="saci:Sinac_1513"/>
<dbReference type="InterPro" id="IPR058792">
    <property type="entry name" value="Beta-barrel_RND_2"/>
</dbReference>
<dbReference type="PANTHER" id="PTHR30097:SF4">
    <property type="entry name" value="SLR6042 PROTEIN"/>
    <property type="match status" value="1"/>
</dbReference>
<dbReference type="HOGENOM" id="CLU_018816_13_3_0"/>
<dbReference type="eggNOG" id="COG0845">
    <property type="taxonomic scope" value="Bacteria"/>
</dbReference>
<reference evidence="5 6" key="1">
    <citation type="submission" date="2012-02" db="EMBL/GenBank/DDBJ databases">
        <title>Complete sequence of chromosome of Singulisphaera acidiphila DSM 18658.</title>
        <authorList>
            <consortium name="US DOE Joint Genome Institute (JGI-PGF)"/>
            <person name="Lucas S."/>
            <person name="Copeland A."/>
            <person name="Lapidus A."/>
            <person name="Glavina del Rio T."/>
            <person name="Dalin E."/>
            <person name="Tice H."/>
            <person name="Bruce D."/>
            <person name="Goodwin L."/>
            <person name="Pitluck S."/>
            <person name="Peters L."/>
            <person name="Ovchinnikova G."/>
            <person name="Chertkov O."/>
            <person name="Kyrpides N."/>
            <person name="Mavromatis K."/>
            <person name="Ivanova N."/>
            <person name="Brettin T."/>
            <person name="Detter J.C."/>
            <person name="Han C."/>
            <person name="Larimer F."/>
            <person name="Land M."/>
            <person name="Hauser L."/>
            <person name="Markowitz V."/>
            <person name="Cheng J.-F."/>
            <person name="Hugenholtz P."/>
            <person name="Woyke T."/>
            <person name="Wu D."/>
            <person name="Tindall B."/>
            <person name="Pomrenke H."/>
            <person name="Brambilla E."/>
            <person name="Klenk H.-P."/>
            <person name="Eisen J.A."/>
        </authorList>
    </citation>
    <scope>NUCLEOTIDE SEQUENCE [LARGE SCALE GENOMIC DNA]</scope>
    <source>
        <strain evidence="6">ATCC BAA-1392 / DSM 18658 / VKM B-2454 / MOB10</strain>
    </source>
</reference>
<dbReference type="Gene3D" id="2.40.50.100">
    <property type="match status" value="1"/>
</dbReference>
<dbReference type="SUPFAM" id="SSF111369">
    <property type="entry name" value="HlyD-like secretion proteins"/>
    <property type="match status" value="2"/>
</dbReference>
<evidence type="ECO:0000259" key="4">
    <source>
        <dbReference type="Pfam" id="PF25973"/>
    </source>
</evidence>
<feature type="domain" description="CusB-like beta-barrel" evidence="3">
    <location>
        <begin position="277"/>
        <end position="349"/>
    </location>
</feature>
<dbReference type="InterPro" id="IPR051909">
    <property type="entry name" value="MFP_Cation_Efflux"/>
</dbReference>
<dbReference type="RefSeq" id="WP_015245063.1">
    <property type="nucleotide sequence ID" value="NC_019892.1"/>
</dbReference>
<dbReference type="PANTHER" id="PTHR30097">
    <property type="entry name" value="CATION EFFLUX SYSTEM PROTEIN CUSB"/>
    <property type="match status" value="1"/>
</dbReference>
<dbReference type="InterPro" id="IPR058647">
    <property type="entry name" value="BSH_CzcB-like"/>
</dbReference>
<accession>L0DAP3</accession>
<sequence>MFWKSTIALVTFAGVGGAVYLSGVSMAYVKGALKHVEHVVVPTEAPVLKADLVKVDADHPWNHEIKLTAEEERALGIAVTTVSAQTDPIQLELTGRTAYDPDTLTKIRPRFDTLVEQVHASLGQTVKKGEPLVELHSTELAAAKSDFQEKYVQWQHDLKLFNLRQELVKTGAISKQLWVDTINDEKKTRLEYTLARDRLQILKVPNEEIEPLLGPLRDVDSKVDAKPTGTQFGNIESKAKMTLVSPVDGIVIEREVVPQNFYETSTVLMVIAPLDHLWVMVNVYELDQDKVKVGQTLEIQFPFLAEKIEGKVQYVANEVSKETRAVKIRASIPNPGARLKSDMLVKAILDIPPEAGQTRIPRLAMVSAGGNDYVFVRKPREASDNDSKNQTVDRFERRVIEVAQENHDKVIISSGLKPGEEIVTLGSLILAQLYDDALTVATGTSEK</sequence>
<dbReference type="GO" id="GO:0015679">
    <property type="term" value="P:plasma membrane copper ion transport"/>
    <property type="evidence" value="ECO:0007669"/>
    <property type="project" value="TreeGrafter"/>
</dbReference>
<dbReference type="Gene3D" id="2.40.30.170">
    <property type="match status" value="1"/>
</dbReference>
<evidence type="ECO:0000259" key="3">
    <source>
        <dbReference type="Pfam" id="PF25954"/>
    </source>
</evidence>
<dbReference type="Proteomes" id="UP000010798">
    <property type="component" value="Chromosome"/>
</dbReference>
<dbReference type="AlphaFoldDB" id="L0DAP3"/>
<dbReference type="OrthoDB" id="263506at2"/>
<evidence type="ECO:0000256" key="2">
    <source>
        <dbReference type="ARBA" id="ARBA00022448"/>
    </source>
</evidence>
<evidence type="ECO:0000313" key="5">
    <source>
        <dbReference type="EMBL" id="AGA25893.1"/>
    </source>
</evidence>
<comment type="similarity">
    <text evidence="1">Belongs to the membrane fusion protein (MFP) (TC 8.A.1) family.</text>
</comment>
<dbReference type="GO" id="GO:0060003">
    <property type="term" value="P:copper ion export"/>
    <property type="evidence" value="ECO:0007669"/>
    <property type="project" value="TreeGrafter"/>
</dbReference>